<evidence type="ECO:0000313" key="2">
    <source>
        <dbReference type="Proteomes" id="UP000605148"/>
    </source>
</evidence>
<name>A0A916THE4_9HYPH</name>
<reference evidence="1" key="1">
    <citation type="journal article" date="2014" name="Int. J. Syst. Evol. Microbiol.">
        <title>Complete genome sequence of Corynebacterium casei LMG S-19264T (=DSM 44701T), isolated from a smear-ripened cheese.</title>
        <authorList>
            <consortium name="US DOE Joint Genome Institute (JGI-PGF)"/>
            <person name="Walter F."/>
            <person name="Albersmeier A."/>
            <person name="Kalinowski J."/>
            <person name="Ruckert C."/>
        </authorList>
    </citation>
    <scope>NUCLEOTIDE SEQUENCE</scope>
    <source>
        <strain evidence="1">CGMCC 1.12426</strain>
    </source>
</reference>
<accession>A0A916THE4</accession>
<dbReference type="AlphaFoldDB" id="A0A916THE4"/>
<gene>
    <name evidence="1" type="ORF">GCM10011316_14840</name>
</gene>
<organism evidence="1 2">
    <name type="scientific">Roseibium aquae</name>
    <dbReference type="NCBI Taxonomy" id="1323746"/>
    <lineage>
        <taxon>Bacteria</taxon>
        <taxon>Pseudomonadati</taxon>
        <taxon>Pseudomonadota</taxon>
        <taxon>Alphaproteobacteria</taxon>
        <taxon>Hyphomicrobiales</taxon>
        <taxon>Stappiaceae</taxon>
        <taxon>Roseibium</taxon>
    </lineage>
</organism>
<sequence>MPEQEMRQQMERGQFPILRHGSIAGKTHGTRSAFHIEAWETQAHSHIKALKHRHDTFRHVGGKLPPDVFKSPFERIMRCSEAGNDRAMSQD</sequence>
<dbReference type="EMBL" id="BMFA01000004">
    <property type="protein sequence ID" value="GGB43902.1"/>
    <property type="molecule type" value="Genomic_DNA"/>
</dbReference>
<proteinExistence type="predicted"/>
<keyword evidence="2" id="KW-1185">Reference proteome</keyword>
<dbReference type="Proteomes" id="UP000605148">
    <property type="component" value="Unassembled WGS sequence"/>
</dbReference>
<comment type="caution">
    <text evidence="1">The sequence shown here is derived from an EMBL/GenBank/DDBJ whole genome shotgun (WGS) entry which is preliminary data.</text>
</comment>
<protein>
    <submittedName>
        <fullName evidence="1">Uncharacterized protein</fullName>
    </submittedName>
</protein>
<evidence type="ECO:0000313" key="1">
    <source>
        <dbReference type="EMBL" id="GGB43902.1"/>
    </source>
</evidence>
<reference evidence="1" key="2">
    <citation type="submission" date="2020-09" db="EMBL/GenBank/DDBJ databases">
        <authorList>
            <person name="Sun Q."/>
            <person name="Zhou Y."/>
        </authorList>
    </citation>
    <scope>NUCLEOTIDE SEQUENCE</scope>
    <source>
        <strain evidence="1">CGMCC 1.12426</strain>
    </source>
</reference>